<dbReference type="Gene3D" id="1.10.10.10">
    <property type="entry name" value="Winged helix-like DNA-binding domain superfamily/Winged helix DNA-binding domain"/>
    <property type="match status" value="1"/>
</dbReference>
<dbReference type="PANTHER" id="PTHR33164">
    <property type="entry name" value="TRANSCRIPTIONAL REGULATOR, MARR FAMILY"/>
    <property type="match status" value="1"/>
</dbReference>
<name>A0A934K2D9_9BACT</name>
<dbReference type="SUPFAM" id="SSF46785">
    <property type="entry name" value="Winged helix' DNA-binding domain"/>
    <property type="match status" value="1"/>
</dbReference>
<dbReference type="RefSeq" id="WP_338201876.1">
    <property type="nucleotide sequence ID" value="NZ_JAEKNR010000120.1"/>
</dbReference>
<dbReference type="InterPro" id="IPR000835">
    <property type="entry name" value="HTH_MarR-typ"/>
</dbReference>
<dbReference type="PRINTS" id="PR00598">
    <property type="entry name" value="HTHMARR"/>
</dbReference>
<feature type="domain" description="HTH marR-type" evidence="1">
    <location>
        <begin position="35"/>
        <end position="170"/>
    </location>
</feature>
<dbReference type="InterPro" id="IPR039422">
    <property type="entry name" value="MarR/SlyA-like"/>
</dbReference>
<dbReference type="Pfam" id="PF12802">
    <property type="entry name" value="MarR_2"/>
    <property type="match status" value="1"/>
</dbReference>
<dbReference type="InterPro" id="IPR036388">
    <property type="entry name" value="WH-like_DNA-bd_sf"/>
</dbReference>
<dbReference type="PROSITE" id="PS50995">
    <property type="entry name" value="HTH_MARR_2"/>
    <property type="match status" value="1"/>
</dbReference>
<protein>
    <submittedName>
        <fullName evidence="2">MarR family transcriptional regulator</fullName>
    </submittedName>
</protein>
<evidence type="ECO:0000313" key="2">
    <source>
        <dbReference type="EMBL" id="MBJ7598674.1"/>
    </source>
</evidence>
<organism evidence="2 3">
    <name type="scientific">Candidatus Nephthysia bennettiae</name>
    <dbReference type="NCBI Taxonomy" id="3127016"/>
    <lineage>
        <taxon>Bacteria</taxon>
        <taxon>Bacillati</taxon>
        <taxon>Candidatus Dormiibacterota</taxon>
        <taxon>Candidatus Dormibacteria</taxon>
        <taxon>Candidatus Dormibacterales</taxon>
        <taxon>Candidatus Dormibacteraceae</taxon>
        <taxon>Candidatus Nephthysia</taxon>
    </lineage>
</organism>
<dbReference type="GO" id="GO:0006950">
    <property type="term" value="P:response to stress"/>
    <property type="evidence" value="ECO:0007669"/>
    <property type="project" value="TreeGrafter"/>
</dbReference>
<dbReference type="EMBL" id="JAEKNR010000120">
    <property type="protein sequence ID" value="MBJ7598674.1"/>
    <property type="molecule type" value="Genomic_DNA"/>
</dbReference>
<dbReference type="GO" id="GO:0003700">
    <property type="term" value="F:DNA-binding transcription factor activity"/>
    <property type="evidence" value="ECO:0007669"/>
    <property type="project" value="InterPro"/>
</dbReference>
<sequence>MATKYFRIFRVVSSDLTDEVLERWSAVSPKLEEESSQVIERIGRIALQMSRWQDDLFSRYGLNRGEVGVLYMLRGVGPPHRLSPTQLSKALMLTSAGVTNRLDRLERRGLLARRPDPDDRRGVVVELTEAGLQLSEQAVGAAAAAQGSLLSGLTAPEVTTLGRLLRKLQSALVAEATAPRR</sequence>
<dbReference type="SMART" id="SM00347">
    <property type="entry name" value="HTH_MARR"/>
    <property type="match status" value="1"/>
</dbReference>
<dbReference type="InterPro" id="IPR036390">
    <property type="entry name" value="WH_DNA-bd_sf"/>
</dbReference>
<comment type="caution">
    <text evidence="2">The sequence shown here is derived from an EMBL/GenBank/DDBJ whole genome shotgun (WGS) entry which is preliminary data.</text>
</comment>
<keyword evidence="3" id="KW-1185">Reference proteome</keyword>
<evidence type="ECO:0000259" key="1">
    <source>
        <dbReference type="PROSITE" id="PS50995"/>
    </source>
</evidence>
<gene>
    <name evidence="2" type="ORF">JF922_11400</name>
</gene>
<dbReference type="Proteomes" id="UP000612893">
    <property type="component" value="Unassembled WGS sequence"/>
</dbReference>
<dbReference type="PANTHER" id="PTHR33164:SF104">
    <property type="entry name" value="TRANSCRIPTIONAL REGULATORY PROTEIN"/>
    <property type="match status" value="1"/>
</dbReference>
<dbReference type="AlphaFoldDB" id="A0A934K2D9"/>
<proteinExistence type="predicted"/>
<evidence type="ECO:0000313" key="3">
    <source>
        <dbReference type="Proteomes" id="UP000612893"/>
    </source>
</evidence>
<accession>A0A934K2D9</accession>
<reference evidence="2" key="1">
    <citation type="submission" date="2020-10" db="EMBL/GenBank/DDBJ databases">
        <title>Ca. Dormibacterota MAGs.</title>
        <authorList>
            <person name="Montgomery K."/>
        </authorList>
    </citation>
    <scope>NUCLEOTIDE SEQUENCE [LARGE SCALE GENOMIC DNA]</scope>
    <source>
        <strain evidence="2">SC8812_S17_10</strain>
    </source>
</reference>